<feature type="repeat" description="WD" evidence="3">
    <location>
        <begin position="1024"/>
        <end position="1056"/>
    </location>
</feature>
<feature type="repeat" description="WD" evidence="3">
    <location>
        <begin position="899"/>
        <end position="930"/>
    </location>
</feature>
<name>A0A1H9YRV2_9ACTN</name>
<dbReference type="InterPro" id="IPR019775">
    <property type="entry name" value="WD40_repeat_CS"/>
</dbReference>
<dbReference type="InterPro" id="IPR011047">
    <property type="entry name" value="Quinoprotein_ADH-like_sf"/>
</dbReference>
<dbReference type="Pfam" id="PF20703">
    <property type="entry name" value="nSTAND1"/>
    <property type="match status" value="1"/>
</dbReference>
<dbReference type="STRING" id="568860.SAMN05421811_101142"/>
<dbReference type="PRINTS" id="PR00320">
    <property type="entry name" value="GPROTEINBRPT"/>
</dbReference>
<sequence>MHRFAAELRRLRDKAGKPSYRELAKRARFSVTALSEAAGGRVAPTLPVTLGYAVACGGDRSEWEARWHLLMRELEGDVPPSAEEVAPYRGLVAFQPEDARWYFGRERLVRELCDRLPGTPFLAVMGTSGSGKSSLLRAGLLPALRQGITADGAEWPAVVMVPGEHPLRALAVHLGEDDLPRAAARFVAGWPAGTRLVVIVDQFEEVFTLCRDEGERTAFVSALLALAREPRTHVVAGMRADFYARCAELPGLASVLQDNQLIVGPMEEEDLRRVVTGPAERAGLAVEAELVELVVNEAQGQPGALSLVSHALLETWRRRTGPALTVAAYLAAGGVRGAIAQTAEHVYGELDAQGREIVRQMFLRLTVPGDGTEDTRRRAPRDELLDGAGELPGRWGGPDGDAVAAVLDKAIAARLVIVDESCVTIAHEALIRGWPRLRSWLEEDREALRAHRRLTEAVAEWEEHGRDDAFLFRGSRLAVWEGDRTHRLNSLEREFLEASGRREEAARTAGRRRVRLALTGLTAAVVAMTLLACLALGQAHEATEQRDIALSRQIAAEARGQLHLDPKQALRLAKQAYALWPTAEAEGVLRQGIADDHLLATLPGLGRALGVAFSPGDARLAVTSADGLVRVWSWSGGGVSPEAPAVLRGHQGEVWSPVFSPDGSRLATAGLDGTVRVWDLERPEATVKLTGHAGAVWNVAFSPDGRAVAGAGDDGTVRIWSLGDGGGPRVLRGPEGAVVGVAFSPDGRRLAAGGEDGTVRIWDLAGPDAPLLLRGHGGVVKNVGFSPDGRRLASTSTDGAARVWRLDQRESPPLVFRHEGTAEGMAFSRDGHRLATTGDDSTVRVWSPDGGGDPLVLRGHQRVVWEASFSADGRRLATAGEDGTVRVWDPRGTGDPAVLRGHDGAALAVGFSPDGRVVTGGVDRTVRIWEPTTGAHRALRGHTDEVVGLAVSRDGRRVAGASRDGTIRIWEVDGAGDPMVLRGHDGVVWSASFSPDGRRVAGAGADGTLRIWDTADPGRPPLLFRADARQIRFAAFSPDGRHVATGGQDGTVRIWDATGATAPLILRGHEGLVWAVAFSPDGRRVAGAGTDGTVRIWSTTGGGEPLVQRGSPNMVWYVAFSPDGRWVAGAGKDGTVRIWRSDTASPPIVVGGFAATVEAVEFSRDGRLLATAHGDGTVRVRRCDVCAPVPALLAQVDDRLAATAD</sequence>
<accession>A0A1H9YRV2</accession>
<feature type="repeat" description="WD" evidence="3">
    <location>
        <begin position="773"/>
        <end position="814"/>
    </location>
</feature>
<dbReference type="Proteomes" id="UP000199361">
    <property type="component" value="Unassembled WGS sequence"/>
</dbReference>
<dbReference type="EMBL" id="FOHX01000001">
    <property type="protein sequence ID" value="SES71830.1"/>
    <property type="molecule type" value="Genomic_DNA"/>
</dbReference>
<dbReference type="SMART" id="SM00320">
    <property type="entry name" value="WD40"/>
    <property type="match status" value="14"/>
</dbReference>
<evidence type="ECO:0000313" key="6">
    <source>
        <dbReference type="Proteomes" id="UP000199361"/>
    </source>
</evidence>
<gene>
    <name evidence="5" type="ORF">SAMN05421811_101142</name>
</gene>
<evidence type="ECO:0000313" key="5">
    <source>
        <dbReference type="EMBL" id="SES71830.1"/>
    </source>
</evidence>
<feature type="repeat" description="WD" evidence="3">
    <location>
        <begin position="857"/>
        <end position="889"/>
    </location>
</feature>
<dbReference type="InterPro" id="IPR001680">
    <property type="entry name" value="WD40_rpt"/>
</dbReference>
<dbReference type="PANTHER" id="PTHR22847">
    <property type="entry name" value="WD40 REPEAT PROTEIN"/>
    <property type="match status" value="1"/>
</dbReference>
<dbReference type="SUPFAM" id="SSF52540">
    <property type="entry name" value="P-loop containing nucleoside triphosphate hydrolases"/>
    <property type="match status" value="1"/>
</dbReference>
<feature type="repeat" description="WD" evidence="3">
    <location>
        <begin position="1066"/>
        <end position="1098"/>
    </location>
</feature>
<evidence type="ECO:0000259" key="4">
    <source>
        <dbReference type="SMART" id="SM00530"/>
    </source>
</evidence>
<keyword evidence="2" id="KW-0677">Repeat</keyword>
<proteinExistence type="predicted"/>
<feature type="repeat" description="WD" evidence="3">
    <location>
        <begin position="981"/>
        <end position="1013"/>
    </location>
</feature>
<dbReference type="AlphaFoldDB" id="A0A1H9YRV2"/>
<dbReference type="PROSITE" id="PS50082">
    <property type="entry name" value="WD_REPEATS_2"/>
    <property type="match status" value="13"/>
</dbReference>
<dbReference type="InterPro" id="IPR055440">
    <property type="entry name" value="Beta-prop_WDR90_4th"/>
</dbReference>
<organism evidence="5 6">
    <name type="scientific">Nonomuraea wenchangensis</name>
    <dbReference type="NCBI Taxonomy" id="568860"/>
    <lineage>
        <taxon>Bacteria</taxon>
        <taxon>Bacillati</taxon>
        <taxon>Actinomycetota</taxon>
        <taxon>Actinomycetes</taxon>
        <taxon>Streptosporangiales</taxon>
        <taxon>Streptosporangiaceae</taxon>
        <taxon>Nonomuraea</taxon>
    </lineage>
</organism>
<protein>
    <submittedName>
        <fullName evidence="5">WD40 repeat</fullName>
    </submittedName>
</protein>
<feature type="repeat" description="WD" evidence="3">
    <location>
        <begin position="815"/>
        <end position="847"/>
    </location>
</feature>
<dbReference type="PROSITE" id="PS50294">
    <property type="entry name" value="WD_REPEATS_REGION"/>
    <property type="match status" value="12"/>
</dbReference>
<feature type="repeat" description="WD" evidence="3">
    <location>
        <begin position="611"/>
        <end position="633"/>
    </location>
</feature>
<dbReference type="InterPro" id="IPR027417">
    <property type="entry name" value="P-loop_NTPase"/>
</dbReference>
<evidence type="ECO:0000256" key="1">
    <source>
        <dbReference type="ARBA" id="ARBA00022574"/>
    </source>
</evidence>
<reference evidence="5 6" key="1">
    <citation type="submission" date="2016-10" db="EMBL/GenBank/DDBJ databases">
        <authorList>
            <person name="de Groot N.N."/>
        </authorList>
    </citation>
    <scope>NUCLEOTIDE SEQUENCE [LARGE SCALE GENOMIC DNA]</scope>
    <source>
        <strain evidence="5 6">CGMCC 4.5598</strain>
    </source>
</reference>
<dbReference type="Gene3D" id="2.130.10.10">
    <property type="entry name" value="YVTN repeat-like/Quinoprotein amine dehydrogenase"/>
    <property type="match status" value="4"/>
</dbReference>
<feature type="repeat" description="WD" evidence="3">
    <location>
        <begin position="689"/>
        <end position="722"/>
    </location>
</feature>
<feature type="repeat" description="WD" evidence="3">
    <location>
        <begin position="647"/>
        <end position="688"/>
    </location>
</feature>
<evidence type="ECO:0000256" key="3">
    <source>
        <dbReference type="PROSITE-ProRule" id="PRU00221"/>
    </source>
</evidence>
<feature type="domain" description="HTH cro/C1-type" evidence="4">
    <location>
        <begin position="7"/>
        <end position="63"/>
    </location>
</feature>
<dbReference type="PROSITE" id="PS00678">
    <property type="entry name" value="WD_REPEATS_1"/>
    <property type="match status" value="3"/>
</dbReference>
<dbReference type="CDD" id="cd00200">
    <property type="entry name" value="WD40"/>
    <property type="match status" value="2"/>
</dbReference>
<dbReference type="Pfam" id="PF00400">
    <property type="entry name" value="WD40"/>
    <property type="match status" value="10"/>
</dbReference>
<dbReference type="SUPFAM" id="SSF82171">
    <property type="entry name" value="DPP6 N-terminal domain-like"/>
    <property type="match status" value="1"/>
</dbReference>
<dbReference type="InterPro" id="IPR001387">
    <property type="entry name" value="Cro/C1-type_HTH"/>
</dbReference>
<dbReference type="InterPro" id="IPR020472">
    <property type="entry name" value="WD40_PAC1"/>
</dbReference>
<feature type="repeat" description="WD" evidence="3">
    <location>
        <begin position="939"/>
        <end position="973"/>
    </location>
</feature>
<keyword evidence="1 3" id="KW-0853">WD repeat</keyword>
<dbReference type="SMART" id="SM00530">
    <property type="entry name" value="HTH_XRE"/>
    <property type="match status" value="1"/>
</dbReference>
<dbReference type="SUPFAM" id="SSF50998">
    <property type="entry name" value="Quinoprotein alcohol dehydrogenase-like"/>
    <property type="match status" value="1"/>
</dbReference>
<dbReference type="PANTHER" id="PTHR22847:SF637">
    <property type="entry name" value="WD REPEAT DOMAIN 5B"/>
    <property type="match status" value="1"/>
</dbReference>
<keyword evidence="6" id="KW-1185">Reference proteome</keyword>
<feature type="repeat" description="WD" evidence="3">
    <location>
        <begin position="1108"/>
        <end position="1139"/>
    </location>
</feature>
<evidence type="ECO:0000256" key="2">
    <source>
        <dbReference type="ARBA" id="ARBA00022737"/>
    </source>
</evidence>
<dbReference type="InterPro" id="IPR049052">
    <property type="entry name" value="nSTAND1"/>
</dbReference>
<dbReference type="InterPro" id="IPR015943">
    <property type="entry name" value="WD40/YVTN_repeat-like_dom_sf"/>
</dbReference>
<dbReference type="Pfam" id="PF23342">
    <property type="entry name" value="WDR90_beta-prop_4th"/>
    <property type="match status" value="1"/>
</dbReference>
<feature type="repeat" description="WD" evidence="3">
    <location>
        <begin position="731"/>
        <end position="764"/>
    </location>
</feature>